<dbReference type="Pfam" id="PF14279">
    <property type="entry name" value="HNH_5"/>
    <property type="match status" value="1"/>
</dbReference>
<keyword evidence="2" id="KW-0540">Nuclease</keyword>
<reference evidence="2 3" key="1">
    <citation type="submission" date="2018-04" db="EMBL/GenBank/DDBJ databases">
        <title>Genomic Encyclopedia of Archaeal and Bacterial Type Strains, Phase II (KMG-II): from individual species to whole genera.</title>
        <authorList>
            <person name="Goeker M."/>
        </authorList>
    </citation>
    <scope>NUCLEOTIDE SEQUENCE [LARGE SCALE GENOMIC DNA]</scope>
    <source>
        <strain evidence="2 3">DSM 100977</strain>
    </source>
</reference>
<dbReference type="Gene3D" id="1.10.30.50">
    <property type="match status" value="1"/>
</dbReference>
<comment type="caution">
    <text evidence="2">The sequence shown here is derived from an EMBL/GenBank/DDBJ whole genome shotgun (WGS) entry which is preliminary data.</text>
</comment>
<protein>
    <submittedName>
        <fullName evidence="2">HNH endonuclease</fullName>
    </submittedName>
</protein>
<proteinExistence type="predicted"/>
<dbReference type="InterPro" id="IPR029471">
    <property type="entry name" value="HNH_5"/>
</dbReference>
<keyword evidence="2" id="KW-0378">Hydrolase</keyword>
<dbReference type="OrthoDB" id="9802901at2"/>
<keyword evidence="2" id="KW-0255">Endonuclease</keyword>
<evidence type="ECO:0000259" key="1">
    <source>
        <dbReference type="Pfam" id="PF14279"/>
    </source>
</evidence>
<dbReference type="CDD" id="cd00085">
    <property type="entry name" value="HNHc"/>
    <property type="match status" value="1"/>
</dbReference>
<dbReference type="InterPro" id="IPR003615">
    <property type="entry name" value="HNH_nuc"/>
</dbReference>
<dbReference type="EMBL" id="QBKS01000002">
    <property type="protein sequence ID" value="PTX54787.1"/>
    <property type="molecule type" value="Genomic_DNA"/>
</dbReference>
<dbReference type="PANTHER" id="PTHR33877:SF2">
    <property type="entry name" value="OS07G0170200 PROTEIN"/>
    <property type="match status" value="1"/>
</dbReference>
<name>A0A2T6BFF7_9RHOB</name>
<keyword evidence="3" id="KW-1185">Reference proteome</keyword>
<gene>
    <name evidence="2" type="ORF">C8N43_3608</name>
</gene>
<sequence>MSVSGRPAEKRSFTEPIPEVYLAAGLLERAVEQHIASNYKFAEDLFGSADLMVLWDWANSHWDRRWRSVVKPHVDGLPTANSLDGREKARMPSKITRAEVLQRDGYHCRFCGIPVIPEEVRKKAHSLYPSVVRWGRKSEEQHAAFQALWLQFDHLVPHSRGGTNEVRNIVVACAPCNYGRGNFLLNEVGISDPFLRPPVKSMWQGLAQFVKSR</sequence>
<dbReference type="InterPro" id="IPR052892">
    <property type="entry name" value="NA-targeting_endonuclease"/>
</dbReference>
<dbReference type="GO" id="GO:0004519">
    <property type="term" value="F:endonuclease activity"/>
    <property type="evidence" value="ECO:0007669"/>
    <property type="project" value="UniProtKB-KW"/>
</dbReference>
<dbReference type="Proteomes" id="UP000243978">
    <property type="component" value="Unassembled WGS sequence"/>
</dbReference>
<accession>A0A2T6BFF7</accession>
<dbReference type="AlphaFoldDB" id="A0A2T6BFF7"/>
<evidence type="ECO:0000313" key="2">
    <source>
        <dbReference type="EMBL" id="PTX54787.1"/>
    </source>
</evidence>
<dbReference type="PANTHER" id="PTHR33877">
    <property type="entry name" value="SLL1193 PROTEIN"/>
    <property type="match status" value="1"/>
</dbReference>
<feature type="domain" description="HNH endonuclease 5" evidence="1">
    <location>
        <begin position="150"/>
        <end position="186"/>
    </location>
</feature>
<evidence type="ECO:0000313" key="3">
    <source>
        <dbReference type="Proteomes" id="UP000243978"/>
    </source>
</evidence>
<organism evidence="2 3">
    <name type="scientific">Litoreibacter ponti</name>
    <dbReference type="NCBI Taxonomy" id="1510457"/>
    <lineage>
        <taxon>Bacteria</taxon>
        <taxon>Pseudomonadati</taxon>
        <taxon>Pseudomonadota</taxon>
        <taxon>Alphaproteobacteria</taxon>
        <taxon>Rhodobacterales</taxon>
        <taxon>Roseobacteraceae</taxon>
        <taxon>Litoreibacter</taxon>
    </lineage>
</organism>